<gene>
    <name evidence="1" type="ORF">SDC9_73401</name>
</gene>
<protein>
    <submittedName>
        <fullName evidence="1">Uncharacterized protein</fullName>
    </submittedName>
</protein>
<reference evidence="1" key="1">
    <citation type="submission" date="2019-08" db="EMBL/GenBank/DDBJ databases">
        <authorList>
            <person name="Kucharzyk K."/>
            <person name="Murdoch R.W."/>
            <person name="Higgins S."/>
            <person name="Loffler F."/>
        </authorList>
    </citation>
    <scope>NUCLEOTIDE SEQUENCE</scope>
</reference>
<comment type="caution">
    <text evidence="1">The sequence shown here is derived from an EMBL/GenBank/DDBJ whole genome shotgun (WGS) entry which is preliminary data.</text>
</comment>
<accession>A0A644YEH1</accession>
<proteinExistence type="predicted"/>
<name>A0A644YEH1_9ZZZZ</name>
<dbReference type="EMBL" id="VSSQ01004855">
    <property type="protein sequence ID" value="MPM26896.1"/>
    <property type="molecule type" value="Genomic_DNA"/>
</dbReference>
<sequence>MKIEVGESLILSWLRHCKNCQVVQLNWKPSTSSWELYNEVELENLMAITGEYFKTKYGLDIYKQNRSVLQLLNQGEIDALGVTLKGAKIEEIYAVDIAFHEGGLNYGNKEGTIASVVKKMLRTAMIIYGYFDLTYGDVIFASPKVNNSLILLLEQCIGDLNIFMREQGYNFNFILHINNDFKEKIFEPVISMATSVADTSELFMRSIQMYNLFSNDHKEKKGFPREAASLKMVEPQGQDLSGLEEVKIGALVRSTVRRLVDENKLNEEMIHKLTTYEYSKTNFNINYPFLLQINKSETYEEQRKVNGRPRYWSEIFKINEEEYYLCQEWFESNRSFFMDWLIKL</sequence>
<organism evidence="1">
    <name type="scientific">bioreactor metagenome</name>
    <dbReference type="NCBI Taxonomy" id="1076179"/>
    <lineage>
        <taxon>unclassified sequences</taxon>
        <taxon>metagenomes</taxon>
        <taxon>ecological metagenomes</taxon>
    </lineage>
</organism>
<dbReference type="AlphaFoldDB" id="A0A644YEH1"/>
<evidence type="ECO:0000313" key="1">
    <source>
        <dbReference type="EMBL" id="MPM26896.1"/>
    </source>
</evidence>